<reference evidence="3" key="1">
    <citation type="journal article" date="2019" name="Curr. Biol.">
        <title>Genome Sequence of Striga asiatica Provides Insight into the Evolution of Plant Parasitism.</title>
        <authorList>
            <person name="Yoshida S."/>
            <person name="Kim S."/>
            <person name="Wafula E.K."/>
            <person name="Tanskanen J."/>
            <person name="Kim Y.M."/>
            <person name="Honaas L."/>
            <person name="Yang Z."/>
            <person name="Spallek T."/>
            <person name="Conn C.E."/>
            <person name="Ichihashi Y."/>
            <person name="Cheong K."/>
            <person name="Cui S."/>
            <person name="Der J.P."/>
            <person name="Gundlach H."/>
            <person name="Jiao Y."/>
            <person name="Hori C."/>
            <person name="Ishida J.K."/>
            <person name="Kasahara H."/>
            <person name="Kiba T."/>
            <person name="Kim M.S."/>
            <person name="Koo N."/>
            <person name="Laohavisit A."/>
            <person name="Lee Y.H."/>
            <person name="Lumba S."/>
            <person name="McCourt P."/>
            <person name="Mortimer J.C."/>
            <person name="Mutuku J.M."/>
            <person name="Nomura T."/>
            <person name="Sasaki-Sekimoto Y."/>
            <person name="Seto Y."/>
            <person name="Wang Y."/>
            <person name="Wakatake T."/>
            <person name="Sakakibara H."/>
            <person name="Demura T."/>
            <person name="Yamaguchi S."/>
            <person name="Yoneyama K."/>
            <person name="Manabe R.I."/>
            <person name="Nelson D.C."/>
            <person name="Schulman A.H."/>
            <person name="Timko M.P."/>
            <person name="dePamphilis C.W."/>
            <person name="Choi D."/>
            <person name="Shirasu K."/>
        </authorList>
    </citation>
    <scope>NUCLEOTIDE SEQUENCE [LARGE SCALE GENOMIC DNA]</scope>
    <source>
        <strain evidence="3">cv. UVA1</strain>
    </source>
</reference>
<evidence type="ECO:0000313" key="3">
    <source>
        <dbReference type="Proteomes" id="UP000325081"/>
    </source>
</evidence>
<dbReference type="PANTHER" id="PTHR47289:SF2">
    <property type="entry name" value="TRANSCRIPTION FACTOR, PUTATIVE (DUF1664)-RELATED"/>
    <property type="match status" value="1"/>
</dbReference>
<feature type="compositionally biased region" description="Basic and acidic residues" evidence="1">
    <location>
        <begin position="76"/>
        <end position="106"/>
    </location>
</feature>
<organism evidence="2 3">
    <name type="scientific">Striga asiatica</name>
    <name type="common">Asiatic witchweed</name>
    <name type="synonym">Buchnera asiatica</name>
    <dbReference type="NCBI Taxonomy" id="4170"/>
    <lineage>
        <taxon>Eukaryota</taxon>
        <taxon>Viridiplantae</taxon>
        <taxon>Streptophyta</taxon>
        <taxon>Embryophyta</taxon>
        <taxon>Tracheophyta</taxon>
        <taxon>Spermatophyta</taxon>
        <taxon>Magnoliopsida</taxon>
        <taxon>eudicotyledons</taxon>
        <taxon>Gunneridae</taxon>
        <taxon>Pentapetalae</taxon>
        <taxon>asterids</taxon>
        <taxon>lamiids</taxon>
        <taxon>Lamiales</taxon>
        <taxon>Orobanchaceae</taxon>
        <taxon>Buchnereae</taxon>
        <taxon>Striga</taxon>
    </lineage>
</organism>
<dbReference type="OrthoDB" id="544175at2759"/>
<accession>A0A5A7Q4C9</accession>
<evidence type="ECO:0000313" key="2">
    <source>
        <dbReference type="EMBL" id="GER39247.1"/>
    </source>
</evidence>
<keyword evidence="3" id="KW-1185">Reference proteome</keyword>
<proteinExistence type="predicted"/>
<dbReference type="AlphaFoldDB" id="A0A5A7Q4C9"/>
<evidence type="ECO:0000256" key="1">
    <source>
        <dbReference type="SAM" id="MobiDB-lite"/>
    </source>
</evidence>
<dbReference type="EMBL" id="BKCP01005605">
    <property type="protein sequence ID" value="GER39247.1"/>
    <property type="molecule type" value="Genomic_DNA"/>
</dbReference>
<comment type="caution">
    <text evidence="2">The sequence shown here is derived from an EMBL/GenBank/DDBJ whole genome shotgun (WGS) entry which is preliminary data.</text>
</comment>
<gene>
    <name evidence="2" type="ORF">STAS_15842</name>
</gene>
<sequence>LVGSVLAKEGRISIVSDFFSSALKIVFKQLKQDDSAASSSRPRTDLLVQQVNSIRQELQLLASNRSVTIVTGNRSGKNENEKEGYMWLKEREKPEDHRDRTTDQRS</sequence>
<name>A0A5A7Q4C9_STRAF</name>
<protein>
    <submittedName>
        <fullName evidence="2">Uncharacterized protein</fullName>
    </submittedName>
</protein>
<feature type="region of interest" description="Disordered" evidence="1">
    <location>
        <begin position="71"/>
        <end position="106"/>
    </location>
</feature>
<dbReference type="PANTHER" id="PTHR47289">
    <property type="entry name" value="TRANSCRIPTION FACTOR, PUTATIVE (DUF1664)-RELATED"/>
    <property type="match status" value="1"/>
</dbReference>
<dbReference type="Proteomes" id="UP000325081">
    <property type="component" value="Unassembled WGS sequence"/>
</dbReference>
<feature type="non-terminal residue" evidence="2">
    <location>
        <position position="1"/>
    </location>
</feature>